<dbReference type="RefSeq" id="WP_344883353.1">
    <property type="nucleotide sequence ID" value="NZ_BAABAL010000019.1"/>
</dbReference>
<name>A0ABP7TSM2_9PSEU</name>
<dbReference type="EMBL" id="BAABAL010000019">
    <property type="protein sequence ID" value="GAA4030647.1"/>
    <property type="molecule type" value="Genomic_DNA"/>
</dbReference>
<dbReference type="Proteomes" id="UP001501747">
    <property type="component" value="Unassembled WGS sequence"/>
</dbReference>
<keyword evidence="1" id="KW-0732">Signal</keyword>
<evidence type="ECO:0000313" key="2">
    <source>
        <dbReference type="EMBL" id="GAA4030647.1"/>
    </source>
</evidence>
<evidence type="ECO:0008006" key="4">
    <source>
        <dbReference type="Google" id="ProtNLM"/>
    </source>
</evidence>
<organism evidence="2 3">
    <name type="scientific">Allokutzneria multivorans</name>
    <dbReference type="NCBI Taxonomy" id="1142134"/>
    <lineage>
        <taxon>Bacteria</taxon>
        <taxon>Bacillati</taxon>
        <taxon>Actinomycetota</taxon>
        <taxon>Actinomycetes</taxon>
        <taxon>Pseudonocardiales</taxon>
        <taxon>Pseudonocardiaceae</taxon>
        <taxon>Allokutzneria</taxon>
    </lineage>
</organism>
<feature type="signal peptide" evidence="1">
    <location>
        <begin position="1"/>
        <end position="28"/>
    </location>
</feature>
<proteinExistence type="predicted"/>
<sequence length="125" mass="14037">MTLRSLRAIAVVAFTVAGVATTVTGAQAVPVIDCPHDAIGCLYDGDLGTGDRYVIRRCGVYDLPYEWWDKANSFYITDRAYLRGWNYGRKPGDSSTPTMRYARSYDFDNIDNRNATDWIHVQCAV</sequence>
<keyword evidence="3" id="KW-1185">Reference proteome</keyword>
<comment type="caution">
    <text evidence="2">The sequence shown here is derived from an EMBL/GenBank/DDBJ whole genome shotgun (WGS) entry which is preliminary data.</text>
</comment>
<reference evidence="3" key="1">
    <citation type="journal article" date="2019" name="Int. J. Syst. Evol. Microbiol.">
        <title>The Global Catalogue of Microorganisms (GCM) 10K type strain sequencing project: providing services to taxonomists for standard genome sequencing and annotation.</title>
        <authorList>
            <consortium name="The Broad Institute Genomics Platform"/>
            <consortium name="The Broad Institute Genome Sequencing Center for Infectious Disease"/>
            <person name="Wu L."/>
            <person name="Ma J."/>
        </authorList>
    </citation>
    <scope>NUCLEOTIDE SEQUENCE [LARGE SCALE GENOMIC DNA]</scope>
    <source>
        <strain evidence="3">JCM 17342</strain>
    </source>
</reference>
<evidence type="ECO:0000256" key="1">
    <source>
        <dbReference type="SAM" id="SignalP"/>
    </source>
</evidence>
<gene>
    <name evidence="2" type="ORF">GCM10022247_64660</name>
</gene>
<protein>
    <recommendedName>
        <fullName evidence="4">Peptidase inhibitor family I36</fullName>
    </recommendedName>
</protein>
<feature type="chain" id="PRO_5046574252" description="Peptidase inhibitor family I36" evidence="1">
    <location>
        <begin position="29"/>
        <end position="125"/>
    </location>
</feature>
<evidence type="ECO:0000313" key="3">
    <source>
        <dbReference type="Proteomes" id="UP001501747"/>
    </source>
</evidence>
<accession>A0ABP7TSM2</accession>